<comment type="cofactor">
    <cofactor evidence="1">
        <name>Zn(2+)</name>
        <dbReference type="ChEBI" id="CHEBI:29105"/>
    </cofactor>
</comment>
<sequence>MQVKSLKGGLEFRHPAWPTIQFYFGMPLVATLLTYPLWRSFRADGLIAAALVAVGAMLSVLAHEFGHAAVAKRVGLKPSLIRLYALGGDVTWQAKHWTRAEEQRILWAGPLVNLLLGLICLGTYGLLLQAPALLGIADPEHGRTVFLSPPPKFDPVPLRVLHWLGWINLVLGFLNLLPAYPLDGGRLAHNWIERRYGRARALFWLGLSGTGLAILAKLAFVMSLLAGMLIWPPPDFAPNWAAFKKGRRLLAAKPQGP</sequence>
<dbReference type="PANTHER" id="PTHR39188:SF3">
    <property type="entry name" value="STAGE IV SPORULATION PROTEIN FB"/>
    <property type="match status" value="1"/>
</dbReference>
<reference evidence="15" key="1">
    <citation type="journal article" date="2019" name="Int. J. Syst. Evol. Microbiol.">
        <title>The Global Catalogue of Microorganisms (GCM) 10K type strain sequencing project: providing services to taxonomists for standard genome sequencing and annotation.</title>
        <authorList>
            <consortium name="The Broad Institute Genomics Platform"/>
            <consortium name="The Broad Institute Genome Sequencing Center for Infectious Disease"/>
            <person name="Wu L."/>
            <person name="Ma J."/>
        </authorList>
    </citation>
    <scope>NUCLEOTIDE SEQUENCE [LARGE SCALE GENOMIC DNA]</scope>
    <source>
        <strain evidence="15">NCAIM B.01391</strain>
    </source>
</reference>
<keyword evidence="8" id="KW-0862">Zinc</keyword>
<comment type="similarity">
    <text evidence="3">Belongs to the peptidase M50B family.</text>
</comment>
<evidence type="ECO:0000313" key="14">
    <source>
        <dbReference type="EMBL" id="MFC5420029.1"/>
    </source>
</evidence>
<keyword evidence="5 12" id="KW-0812">Transmembrane</keyword>
<dbReference type="RefSeq" id="WP_377798180.1">
    <property type="nucleotide sequence ID" value="NZ_JBHSLW010000011.1"/>
</dbReference>
<dbReference type="PANTHER" id="PTHR39188">
    <property type="entry name" value="MEMBRANE-ASSOCIATED ZINC METALLOPROTEASE M50B"/>
    <property type="match status" value="1"/>
</dbReference>
<evidence type="ECO:0000259" key="13">
    <source>
        <dbReference type="Pfam" id="PF02163"/>
    </source>
</evidence>
<keyword evidence="7" id="KW-0378">Hydrolase</keyword>
<dbReference type="Proteomes" id="UP001596053">
    <property type="component" value="Unassembled WGS sequence"/>
</dbReference>
<feature type="transmembrane region" description="Helical" evidence="12">
    <location>
        <begin position="160"/>
        <end position="180"/>
    </location>
</feature>
<keyword evidence="10" id="KW-0482">Metalloprotease</keyword>
<feature type="transmembrane region" description="Helical" evidence="12">
    <location>
        <begin position="44"/>
        <end position="63"/>
    </location>
</feature>
<feature type="transmembrane region" description="Helical" evidence="12">
    <location>
        <begin position="201"/>
        <end position="231"/>
    </location>
</feature>
<organism evidence="14 15">
    <name type="scientific">Bosea eneae</name>
    <dbReference type="NCBI Taxonomy" id="151454"/>
    <lineage>
        <taxon>Bacteria</taxon>
        <taxon>Pseudomonadati</taxon>
        <taxon>Pseudomonadota</taxon>
        <taxon>Alphaproteobacteria</taxon>
        <taxon>Hyphomicrobiales</taxon>
        <taxon>Boseaceae</taxon>
        <taxon>Bosea</taxon>
    </lineage>
</organism>
<dbReference type="InterPro" id="IPR008915">
    <property type="entry name" value="Peptidase_M50"/>
</dbReference>
<evidence type="ECO:0000313" key="15">
    <source>
        <dbReference type="Proteomes" id="UP001596053"/>
    </source>
</evidence>
<comment type="caution">
    <text evidence="14">The sequence shown here is derived from an EMBL/GenBank/DDBJ whole genome shotgun (WGS) entry which is preliminary data.</text>
</comment>
<evidence type="ECO:0000256" key="8">
    <source>
        <dbReference type="ARBA" id="ARBA00022833"/>
    </source>
</evidence>
<proteinExistence type="inferred from homology"/>
<feature type="transmembrane region" description="Helical" evidence="12">
    <location>
        <begin position="105"/>
        <end position="127"/>
    </location>
</feature>
<dbReference type="Pfam" id="PF02163">
    <property type="entry name" value="Peptidase_M50"/>
    <property type="match status" value="2"/>
</dbReference>
<evidence type="ECO:0000256" key="3">
    <source>
        <dbReference type="ARBA" id="ARBA00007931"/>
    </source>
</evidence>
<gene>
    <name evidence="14" type="ORF">ACFPOB_10690</name>
</gene>
<evidence type="ECO:0000256" key="2">
    <source>
        <dbReference type="ARBA" id="ARBA00004141"/>
    </source>
</evidence>
<evidence type="ECO:0000256" key="10">
    <source>
        <dbReference type="ARBA" id="ARBA00023049"/>
    </source>
</evidence>
<evidence type="ECO:0000256" key="7">
    <source>
        <dbReference type="ARBA" id="ARBA00022801"/>
    </source>
</evidence>
<comment type="subcellular location">
    <subcellularLocation>
        <location evidence="2">Membrane</location>
        <topology evidence="2">Multi-pass membrane protein</topology>
    </subcellularLocation>
</comment>
<protein>
    <submittedName>
        <fullName evidence="14">M50 family metallopeptidase</fullName>
    </submittedName>
</protein>
<dbReference type="EMBL" id="JBHSLW010000011">
    <property type="protein sequence ID" value="MFC5420029.1"/>
    <property type="molecule type" value="Genomic_DNA"/>
</dbReference>
<keyword evidence="15" id="KW-1185">Reference proteome</keyword>
<evidence type="ECO:0000256" key="4">
    <source>
        <dbReference type="ARBA" id="ARBA00022670"/>
    </source>
</evidence>
<evidence type="ECO:0000256" key="12">
    <source>
        <dbReference type="SAM" id="Phobius"/>
    </source>
</evidence>
<evidence type="ECO:0000256" key="5">
    <source>
        <dbReference type="ARBA" id="ARBA00022692"/>
    </source>
</evidence>
<feature type="domain" description="Peptidase M50" evidence="13">
    <location>
        <begin position="53"/>
        <end position="124"/>
    </location>
</feature>
<keyword evidence="6" id="KW-0479">Metal-binding</keyword>
<name>A0ABW0IP88_9HYPH</name>
<keyword evidence="9 12" id="KW-1133">Transmembrane helix</keyword>
<evidence type="ECO:0000256" key="1">
    <source>
        <dbReference type="ARBA" id="ARBA00001947"/>
    </source>
</evidence>
<keyword evidence="11 12" id="KW-0472">Membrane</keyword>
<feature type="transmembrane region" description="Helical" evidence="12">
    <location>
        <begin position="20"/>
        <end position="38"/>
    </location>
</feature>
<accession>A0ABW0IP88</accession>
<keyword evidence="4" id="KW-0645">Protease</keyword>
<feature type="domain" description="Peptidase M50" evidence="13">
    <location>
        <begin position="159"/>
        <end position="199"/>
    </location>
</feature>
<evidence type="ECO:0000256" key="6">
    <source>
        <dbReference type="ARBA" id="ARBA00022723"/>
    </source>
</evidence>
<evidence type="ECO:0000256" key="11">
    <source>
        <dbReference type="ARBA" id="ARBA00023136"/>
    </source>
</evidence>
<evidence type="ECO:0000256" key="9">
    <source>
        <dbReference type="ARBA" id="ARBA00022989"/>
    </source>
</evidence>